<evidence type="ECO:0000256" key="2">
    <source>
        <dbReference type="ARBA" id="ARBA00010581"/>
    </source>
</evidence>
<reference evidence="10 11" key="1">
    <citation type="submission" date="2019-06" db="EMBL/GenBank/DDBJ databases">
        <title>Whole genome shotgun sequence of Nitrobacter winogradskyi NBRC 14297.</title>
        <authorList>
            <person name="Hosoyama A."/>
            <person name="Uohara A."/>
            <person name="Ohji S."/>
            <person name="Ichikawa N."/>
        </authorList>
    </citation>
    <scope>NUCLEOTIDE SEQUENCE [LARGE SCALE GENOMIC DNA]</scope>
    <source>
        <strain evidence="10 11">NBRC 14297</strain>
    </source>
</reference>
<keyword evidence="5 8" id="KW-1133">Transmembrane helix</keyword>
<dbReference type="PANTHER" id="PTHR11403">
    <property type="entry name" value="CYTOCHROME C OXIDASE SUBUNIT III"/>
    <property type="match status" value="1"/>
</dbReference>
<feature type="transmembrane region" description="Helical" evidence="8">
    <location>
        <begin position="136"/>
        <end position="160"/>
    </location>
</feature>
<protein>
    <submittedName>
        <fullName evidence="10">Cytochrome o ubiquinol oxidase subunit III</fullName>
    </submittedName>
</protein>
<evidence type="ECO:0000259" key="9">
    <source>
        <dbReference type="PROSITE" id="PS50253"/>
    </source>
</evidence>
<evidence type="ECO:0000256" key="5">
    <source>
        <dbReference type="ARBA" id="ARBA00022989"/>
    </source>
</evidence>
<evidence type="ECO:0000256" key="7">
    <source>
        <dbReference type="RuleBase" id="RU003376"/>
    </source>
</evidence>
<dbReference type="Proteomes" id="UP000318825">
    <property type="component" value="Unassembled WGS sequence"/>
</dbReference>
<comment type="similarity">
    <text evidence="2 7">Belongs to the cytochrome c oxidase subunit 3 family.</text>
</comment>
<dbReference type="Pfam" id="PF00510">
    <property type="entry name" value="COX3"/>
    <property type="match status" value="1"/>
</dbReference>
<keyword evidence="4 7" id="KW-0812">Transmembrane</keyword>
<dbReference type="InterPro" id="IPR013833">
    <property type="entry name" value="Cyt_c_oxidase_su3_a-hlx"/>
</dbReference>
<feature type="transmembrane region" description="Helical" evidence="8">
    <location>
        <begin position="99"/>
        <end position="116"/>
    </location>
</feature>
<dbReference type="EMBL" id="BJNF01000123">
    <property type="protein sequence ID" value="GEC17622.1"/>
    <property type="molecule type" value="Genomic_DNA"/>
</dbReference>
<evidence type="ECO:0000256" key="4">
    <source>
        <dbReference type="ARBA" id="ARBA00022692"/>
    </source>
</evidence>
<keyword evidence="3" id="KW-1003">Cell membrane</keyword>
<dbReference type="InterPro" id="IPR035973">
    <property type="entry name" value="Cyt_c_oxidase_su3-like_sf"/>
</dbReference>
<dbReference type="GO" id="GO:0004129">
    <property type="term" value="F:cytochrome-c oxidase activity"/>
    <property type="evidence" value="ECO:0007669"/>
    <property type="project" value="InterPro"/>
</dbReference>
<dbReference type="PROSITE" id="PS50253">
    <property type="entry name" value="COX3"/>
    <property type="match status" value="1"/>
</dbReference>
<keyword evidence="6 8" id="KW-0472">Membrane</keyword>
<comment type="caution">
    <text evidence="10">The sequence shown here is derived from an EMBL/GenBank/DDBJ whole genome shotgun (WGS) entry which is preliminary data.</text>
</comment>
<dbReference type="AlphaFoldDB" id="A0A4Y3WF24"/>
<organism evidence="10 11">
    <name type="scientific">Nitrobacter winogradskyi</name>
    <name type="common">Nitrobacter agilis</name>
    <dbReference type="NCBI Taxonomy" id="913"/>
    <lineage>
        <taxon>Bacteria</taxon>
        <taxon>Pseudomonadati</taxon>
        <taxon>Pseudomonadota</taxon>
        <taxon>Alphaproteobacteria</taxon>
        <taxon>Hyphomicrobiales</taxon>
        <taxon>Nitrobacteraceae</taxon>
        <taxon>Nitrobacter</taxon>
    </lineage>
</organism>
<feature type="transmembrane region" description="Helical" evidence="8">
    <location>
        <begin position="28"/>
        <end position="50"/>
    </location>
</feature>
<dbReference type="SUPFAM" id="SSF81452">
    <property type="entry name" value="Cytochrome c oxidase subunit III-like"/>
    <property type="match status" value="2"/>
</dbReference>
<evidence type="ECO:0000256" key="1">
    <source>
        <dbReference type="ARBA" id="ARBA00004651"/>
    </source>
</evidence>
<comment type="subcellular location">
    <subcellularLocation>
        <location evidence="1 7">Cell membrane</location>
        <topology evidence="1 7">Multi-pass membrane protein</topology>
    </subcellularLocation>
</comment>
<name>A0A4Y3WF24_NITWI</name>
<feature type="transmembrane region" description="Helical" evidence="8">
    <location>
        <begin position="70"/>
        <end position="92"/>
    </location>
</feature>
<dbReference type="GO" id="GO:0005886">
    <property type="term" value="C:plasma membrane"/>
    <property type="evidence" value="ECO:0007669"/>
    <property type="project" value="UniProtKB-SubCell"/>
</dbReference>
<evidence type="ECO:0000313" key="10">
    <source>
        <dbReference type="EMBL" id="GEC17622.1"/>
    </source>
</evidence>
<evidence type="ECO:0000313" key="11">
    <source>
        <dbReference type="Proteomes" id="UP000318825"/>
    </source>
</evidence>
<evidence type="ECO:0000256" key="8">
    <source>
        <dbReference type="SAM" id="Phobius"/>
    </source>
</evidence>
<dbReference type="Gene3D" id="1.20.120.80">
    <property type="entry name" value="Cytochrome c oxidase, subunit III, four-helix bundle"/>
    <property type="match status" value="1"/>
</dbReference>
<feature type="domain" description="Heme-copper oxidase subunit III family profile" evidence="9">
    <location>
        <begin position="28"/>
        <end position="243"/>
    </location>
</feature>
<dbReference type="RefSeq" id="WP_141385336.1">
    <property type="nucleotide sequence ID" value="NZ_BJNF01000123.1"/>
</dbReference>
<evidence type="ECO:0000256" key="6">
    <source>
        <dbReference type="ARBA" id="ARBA00023136"/>
    </source>
</evidence>
<dbReference type="InterPro" id="IPR024791">
    <property type="entry name" value="Cyt_c/ubiquinol_Oxase_su3"/>
</dbReference>
<sequence>MTNALITANHGDETDAETAQRAIEEKTYGFRLCLISDAIIFALLFAIFIAMARDAADESTERTLSQLPRIVPETMLLLASSVTFGFASVATAARQRWRAIIWLGLTFMLGLGFVATEVSELYGMATADAGPWQSGFLSAFFTLIGTHGAHVSLGLVWIALMVGELAWRGPTLDHVHGFGSNRSKTMNVIDSNILERDAGGKPHHTFSHPAPGAVSRLHRLSLFWHFLVIVWISMFALVYLLGLL</sequence>
<feature type="transmembrane region" description="Helical" evidence="8">
    <location>
        <begin position="222"/>
        <end position="242"/>
    </location>
</feature>
<evidence type="ECO:0000256" key="3">
    <source>
        <dbReference type="ARBA" id="ARBA00022475"/>
    </source>
</evidence>
<dbReference type="InterPro" id="IPR000298">
    <property type="entry name" value="Cyt_c_oxidase-like_su3"/>
</dbReference>
<proteinExistence type="inferred from homology"/>
<accession>A0A4Y3WF24</accession>
<dbReference type="PANTHER" id="PTHR11403:SF2">
    <property type="entry name" value="CYTOCHROME BO(3) UBIQUINOL OXIDASE SUBUNIT 3"/>
    <property type="match status" value="1"/>
</dbReference>
<gene>
    <name evidence="10" type="ORF">NWI01_35140</name>
</gene>
<dbReference type="GO" id="GO:0019646">
    <property type="term" value="P:aerobic electron transport chain"/>
    <property type="evidence" value="ECO:0007669"/>
    <property type="project" value="InterPro"/>
</dbReference>
<dbReference type="OrthoDB" id="9810850at2"/>